<dbReference type="PROSITE" id="PS00523">
    <property type="entry name" value="SULFATASE_1"/>
    <property type="match status" value="1"/>
</dbReference>
<evidence type="ECO:0000256" key="2">
    <source>
        <dbReference type="ARBA" id="ARBA00022801"/>
    </source>
</evidence>
<protein>
    <submittedName>
        <fullName evidence="4">Sulfatase-like hydrolase/transferase</fullName>
    </submittedName>
</protein>
<evidence type="ECO:0000313" key="4">
    <source>
        <dbReference type="EMBL" id="MFC5466365.1"/>
    </source>
</evidence>
<sequence>MTNQPNILVICSDQHHPLMTGYRGHSLVKTPNLDKLAEDGTHFTRAYCNSPVCTPSRMSFITGKYVSQIDSWFIGCPLDPNEMTWARRLDEAGIPSTMLGKMDFCGDYQDGGFTDFKIIERRAAYDPYPRNTPLDSRLKGYIRPDKRKHIENAGIRPDVITDGENGHGPLGFYDHDRIVTEWSIDYIKEKAKSDINDPWALYVGLLYPHWPFTVPKKYYDMYYEQLDKIELPHDAKFPNENLHPALFRFQQSLDLGVVTEEQLKKVIATYYGMITAMDDMVGQIVEELKAQGLYDNTYIVYMSDHGESLGEHGLFYKQCSYEGSVGVPLIVKGPNVPKGQKVDHPVSLVDLYPTIMDMANLDVESDRPGVSWLPLIRGENHERPEYVFSEYHGNFFQQDWYMLVKGDYKYTYYVKERPTLYNIKHDPKENNELAHDPQYAEILREFEGLLRTILDPEEVSYRSKKDLGLISPDGKDYTETLTVQQLHEKIKAGVFPNEPGFPVWK</sequence>
<accession>A0ABW0LKL9</accession>
<keyword evidence="5" id="KW-1185">Reference proteome</keyword>
<reference evidence="5" key="1">
    <citation type="journal article" date="2019" name="Int. J. Syst. Evol. Microbiol.">
        <title>The Global Catalogue of Microorganisms (GCM) 10K type strain sequencing project: providing services to taxonomists for standard genome sequencing and annotation.</title>
        <authorList>
            <consortium name="The Broad Institute Genomics Platform"/>
            <consortium name="The Broad Institute Genome Sequencing Center for Infectious Disease"/>
            <person name="Wu L."/>
            <person name="Ma J."/>
        </authorList>
    </citation>
    <scope>NUCLEOTIDE SEQUENCE [LARGE SCALE GENOMIC DNA]</scope>
    <source>
        <strain evidence="5">CGMCC 1.12237</strain>
    </source>
</reference>
<feature type="domain" description="Sulfatase N-terminal" evidence="3">
    <location>
        <begin position="5"/>
        <end position="360"/>
    </location>
</feature>
<evidence type="ECO:0000313" key="5">
    <source>
        <dbReference type="Proteomes" id="UP001596147"/>
    </source>
</evidence>
<dbReference type="EMBL" id="JBHSMC010000025">
    <property type="protein sequence ID" value="MFC5466365.1"/>
    <property type="molecule type" value="Genomic_DNA"/>
</dbReference>
<dbReference type="RefSeq" id="WP_382354293.1">
    <property type="nucleotide sequence ID" value="NZ_JBHSMC010000025.1"/>
</dbReference>
<dbReference type="InterPro" id="IPR000917">
    <property type="entry name" value="Sulfatase_N"/>
</dbReference>
<comment type="similarity">
    <text evidence="1">Belongs to the sulfatase family.</text>
</comment>
<dbReference type="Proteomes" id="UP001596147">
    <property type="component" value="Unassembled WGS sequence"/>
</dbReference>
<dbReference type="InterPro" id="IPR024607">
    <property type="entry name" value="Sulfatase_CS"/>
</dbReference>
<evidence type="ECO:0000256" key="1">
    <source>
        <dbReference type="ARBA" id="ARBA00008779"/>
    </source>
</evidence>
<dbReference type="InterPro" id="IPR017850">
    <property type="entry name" value="Alkaline_phosphatase_core_sf"/>
</dbReference>
<dbReference type="Gene3D" id="3.40.720.10">
    <property type="entry name" value="Alkaline Phosphatase, subunit A"/>
    <property type="match status" value="1"/>
</dbReference>
<organism evidence="4 5">
    <name type="scientific">Lederbergia graminis</name>
    <dbReference type="NCBI Taxonomy" id="735518"/>
    <lineage>
        <taxon>Bacteria</taxon>
        <taxon>Bacillati</taxon>
        <taxon>Bacillota</taxon>
        <taxon>Bacilli</taxon>
        <taxon>Bacillales</taxon>
        <taxon>Bacillaceae</taxon>
        <taxon>Lederbergia</taxon>
    </lineage>
</organism>
<dbReference type="PANTHER" id="PTHR46615">
    <property type="entry name" value="ARYLSULFATASE K"/>
    <property type="match status" value="1"/>
</dbReference>
<dbReference type="SUPFAM" id="SSF53649">
    <property type="entry name" value="Alkaline phosphatase-like"/>
    <property type="match status" value="1"/>
</dbReference>
<dbReference type="InterPro" id="IPR051849">
    <property type="entry name" value="GAG-degrading_sulfatase"/>
</dbReference>
<proteinExistence type="inferred from homology"/>
<name>A0ABW0LKL9_9BACI</name>
<keyword evidence="2" id="KW-0378">Hydrolase</keyword>
<comment type="caution">
    <text evidence="4">The sequence shown here is derived from an EMBL/GenBank/DDBJ whole genome shotgun (WGS) entry which is preliminary data.</text>
</comment>
<dbReference type="Pfam" id="PF00884">
    <property type="entry name" value="Sulfatase"/>
    <property type="match status" value="1"/>
</dbReference>
<evidence type="ECO:0000259" key="3">
    <source>
        <dbReference type="Pfam" id="PF00884"/>
    </source>
</evidence>
<gene>
    <name evidence="4" type="ORF">ACFPM4_16720</name>
</gene>
<dbReference type="PANTHER" id="PTHR46615:SF1">
    <property type="entry name" value="ARYLSULFATASE K"/>
    <property type="match status" value="1"/>
</dbReference>